<dbReference type="InterPro" id="IPR001214">
    <property type="entry name" value="SET_dom"/>
</dbReference>
<reference evidence="4" key="2">
    <citation type="submission" date="2023-05" db="EMBL/GenBank/DDBJ databases">
        <authorList>
            <consortium name="Lawrence Berkeley National Laboratory"/>
            <person name="Steindorff A."/>
            <person name="Hensen N."/>
            <person name="Bonometti L."/>
            <person name="Westerberg I."/>
            <person name="Brannstrom I.O."/>
            <person name="Guillou S."/>
            <person name="Cros-Aarteil S."/>
            <person name="Calhoun S."/>
            <person name="Haridas S."/>
            <person name="Kuo A."/>
            <person name="Mondo S."/>
            <person name="Pangilinan J."/>
            <person name="Riley R."/>
            <person name="Labutti K."/>
            <person name="Andreopoulos B."/>
            <person name="Lipzen A."/>
            <person name="Chen C."/>
            <person name="Yanf M."/>
            <person name="Daum C."/>
            <person name="Ng V."/>
            <person name="Clum A."/>
            <person name="Ohm R."/>
            <person name="Martin F."/>
            <person name="Silar P."/>
            <person name="Natvig D."/>
            <person name="Lalanne C."/>
            <person name="Gautier V."/>
            <person name="Ament-Velasquez S.L."/>
            <person name="Kruys A."/>
            <person name="Hutchinson M.I."/>
            <person name="Powell A.J."/>
            <person name="Barry K."/>
            <person name="Miller A.N."/>
            <person name="Grigoriev I.V."/>
            <person name="Debuchy R."/>
            <person name="Gladieux P."/>
            <person name="Thoren M.H."/>
            <person name="Johannesson H."/>
        </authorList>
    </citation>
    <scope>NUCLEOTIDE SEQUENCE</scope>
    <source>
        <strain evidence="4">CBS 315.58</strain>
    </source>
</reference>
<gene>
    <name evidence="4" type="ORF">QBC40DRAFT_348630</name>
</gene>
<proteinExistence type="predicted"/>
<name>A0AAN6XJK1_9PEZI</name>
<feature type="region of interest" description="Disordered" evidence="1">
    <location>
        <begin position="75"/>
        <end position="96"/>
    </location>
</feature>
<evidence type="ECO:0000256" key="2">
    <source>
        <dbReference type="SAM" id="SignalP"/>
    </source>
</evidence>
<keyword evidence="5" id="KW-1185">Reference proteome</keyword>
<dbReference type="PANTHER" id="PTHR47332">
    <property type="entry name" value="SET DOMAIN-CONTAINING PROTEIN 5"/>
    <property type="match status" value="1"/>
</dbReference>
<evidence type="ECO:0000259" key="3">
    <source>
        <dbReference type="PROSITE" id="PS50280"/>
    </source>
</evidence>
<evidence type="ECO:0000313" key="5">
    <source>
        <dbReference type="Proteomes" id="UP001303160"/>
    </source>
</evidence>
<accession>A0AAN6XJK1</accession>
<feature type="chain" id="PRO_5042948791" description="SET domain-containing protein" evidence="2">
    <location>
        <begin position="20"/>
        <end position="488"/>
    </location>
</feature>
<dbReference type="PROSITE" id="PS50280">
    <property type="entry name" value="SET"/>
    <property type="match status" value="1"/>
</dbReference>
<dbReference type="Pfam" id="PF00856">
    <property type="entry name" value="SET"/>
    <property type="match status" value="1"/>
</dbReference>
<feature type="domain" description="SET" evidence="3">
    <location>
        <begin position="165"/>
        <end position="322"/>
    </location>
</feature>
<dbReference type="PANTHER" id="PTHR47332:SF6">
    <property type="entry name" value="SET DOMAIN-CONTAINING PROTEIN"/>
    <property type="match status" value="1"/>
</dbReference>
<organism evidence="4 5">
    <name type="scientific">Triangularia verruculosa</name>
    <dbReference type="NCBI Taxonomy" id="2587418"/>
    <lineage>
        <taxon>Eukaryota</taxon>
        <taxon>Fungi</taxon>
        <taxon>Dikarya</taxon>
        <taxon>Ascomycota</taxon>
        <taxon>Pezizomycotina</taxon>
        <taxon>Sordariomycetes</taxon>
        <taxon>Sordariomycetidae</taxon>
        <taxon>Sordariales</taxon>
        <taxon>Podosporaceae</taxon>
        <taxon>Triangularia</taxon>
    </lineage>
</organism>
<evidence type="ECO:0000313" key="4">
    <source>
        <dbReference type="EMBL" id="KAK4200465.1"/>
    </source>
</evidence>
<evidence type="ECO:0000256" key="1">
    <source>
        <dbReference type="SAM" id="MobiDB-lite"/>
    </source>
</evidence>
<keyword evidence="2" id="KW-0732">Signal</keyword>
<dbReference type="Proteomes" id="UP001303160">
    <property type="component" value="Unassembled WGS sequence"/>
</dbReference>
<protein>
    <recommendedName>
        <fullName evidence="3">SET domain-containing protein</fullName>
    </recommendedName>
</protein>
<dbReference type="CDD" id="cd20071">
    <property type="entry name" value="SET_SMYD"/>
    <property type="match status" value="1"/>
</dbReference>
<reference evidence="4" key="1">
    <citation type="journal article" date="2023" name="Mol. Phylogenet. Evol.">
        <title>Genome-scale phylogeny and comparative genomics of the fungal order Sordariales.</title>
        <authorList>
            <person name="Hensen N."/>
            <person name="Bonometti L."/>
            <person name="Westerberg I."/>
            <person name="Brannstrom I.O."/>
            <person name="Guillou S."/>
            <person name="Cros-Aarteil S."/>
            <person name="Calhoun S."/>
            <person name="Haridas S."/>
            <person name="Kuo A."/>
            <person name="Mondo S."/>
            <person name="Pangilinan J."/>
            <person name="Riley R."/>
            <person name="LaButti K."/>
            <person name="Andreopoulos B."/>
            <person name="Lipzen A."/>
            <person name="Chen C."/>
            <person name="Yan M."/>
            <person name="Daum C."/>
            <person name="Ng V."/>
            <person name="Clum A."/>
            <person name="Steindorff A."/>
            <person name="Ohm R.A."/>
            <person name="Martin F."/>
            <person name="Silar P."/>
            <person name="Natvig D.O."/>
            <person name="Lalanne C."/>
            <person name="Gautier V."/>
            <person name="Ament-Velasquez S.L."/>
            <person name="Kruys A."/>
            <person name="Hutchinson M.I."/>
            <person name="Powell A.J."/>
            <person name="Barry K."/>
            <person name="Miller A.N."/>
            <person name="Grigoriev I.V."/>
            <person name="Debuchy R."/>
            <person name="Gladieux P."/>
            <person name="Hiltunen Thoren M."/>
            <person name="Johannesson H."/>
        </authorList>
    </citation>
    <scope>NUCLEOTIDE SEQUENCE</scope>
    <source>
        <strain evidence="4">CBS 315.58</strain>
    </source>
</reference>
<feature type="signal peptide" evidence="2">
    <location>
        <begin position="1"/>
        <end position="19"/>
    </location>
</feature>
<dbReference type="Gene3D" id="2.170.270.10">
    <property type="entry name" value="SET domain"/>
    <property type="match status" value="1"/>
</dbReference>
<dbReference type="SUPFAM" id="SSF82199">
    <property type="entry name" value="SET domain"/>
    <property type="match status" value="1"/>
</dbReference>
<sequence length="488" mass="55384">MRLFQQLSGLSVLVSLVLAHEGHSHDHHHHDHSHDHEDLGGINFCGDGGSLTGGCQDGLGNIAAADQKVFLWKEKENETTQQDSPASDEDDSTLGNHPWTHTKPCFTSAETNHTLCVFTDNHFASNRGASFITTPERATFFTTTTPFLDPSLTKDINQDLHRTIPSRYEKQLIPGKGMGLIAKVHIPRGALIMANTPSLMIDYRAFEDLPKDSYRQLQASAVDHLPPLHREHIMALSTHDSADRSHIEKIDKICGTNAFDIDPHPEDPMQDHGFYVVFPEISRMNHDCRPNADYYFSHDTLTQYIHAIRDIIPGEELTLSYINPVMKHKARNEKLNRIWGFQCSCPLCTAPTPQQLASDTRIAQIRDFWGEFSDWSTDSRASPQLAELVASLYEQEKLWGNMYEAYTWLALEYNAAGEPWTAVKWANKAVERGIPVVGENDSDVLQMERLIKDPWAHWSWMKRVRVRGGWGKGREREGEENHENDDDE</sequence>
<dbReference type="InterPro" id="IPR053185">
    <property type="entry name" value="SET_domain_protein"/>
</dbReference>
<dbReference type="SMART" id="SM00317">
    <property type="entry name" value="SET"/>
    <property type="match status" value="1"/>
</dbReference>
<dbReference type="InterPro" id="IPR046341">
    <property type="entry name" value="SET_dom_sf"/>
</dbReference>
<comment type="caution">
    <text evidence="4">The sequence shown here is derived from an EMBL/GenBank/DDBJ whole genome shotgun (WGS) entry which is preliminary data.</text>
</comment>
<dbReference type="AlphaFoldDB" id="A0AAN6XJK1"/>
<dbReference type="EMBL" id="MU863919">
    <property type="protein sequence ID" value="KAK4200465.1"/>
    <property type="molecule type" value="Genomic_DNA"/>
</dbReference>